<dbReference type="InterPro" id="IPR036412">
    <property type="entry name" value="HAD-like_sf"/>
</dbReference>
<evidence type="ECO:0000313" key="1">
    <source>
        <dbReference type="EMBL" id="RAP78518.1"/>
    </source>
</evidence>
<dbReference type="SUPFAM" id="SSF56784">
    <property type="entry name" value="HAD-like"/>
    <property type="match status" value="1"/>
</dbReference>
<organism evidence="1 2">
    <name type="scientific">Paenibacillus montanisoli</name>
    <dbReference type="NCBI Taxonomy" id="2081970"/>
    <lineage>
        <taxon>Bacteria</taxon>
        <taxon>Bacillati</taxon>
        <taxon>Bacillota</taxon>
        <taxon>Bacilli</taxon>
        <taxon>Bacillales</taxon>
        <taxon>Paenibacillaceae</taxon>
        <taxon>Paenibacillus</taxon>
    </lineage>
</organism>
<dbReference type="SFLD" id="SFLDS00003">
    <property type="entry name" value="Haloacid_Dehalogenase"/>
    <property type="match status" value="1"/>
</dbReference>
<keyword evidence="2" id="KW-1185">Reference proteome</keyword>
<dbReference type="SFLD" id="SFLDG01129">
    <property type="entry name" value="C1.5:_HAD__Beta-PGM__Phosphata"/>
    <property type="match status" value="1"/>
</dbReference>
<dbReference type="NCBIfam" id="TIGR02254">
    <property type="entry name" value="YjjG_YfnB"/>
    <property type="match status" value="1"/>
</dbReference>
<protein>
    <submittedName>
        <fullName evidence="1">Noncanonical pyrimidine nucleotidase, YjjG family</fullName>
    </submittedName>
</protein>
<dbReference type="PANTHER" id="PTHR47478">
    <property type="match status" value="1"/>
</dbReference>
<dbReference type="NCBIfam" id="TIGR01549">
    <property type="entry name" value="HAD-SF-IA-v1"/>
    <property type="match status" value="1"/>
</dbReference>
<dbReference type="InterPro" id="IPR023198">
    <property type="entry name" value="PGP-like_dom2"/>
</dbReference>
<dbReference type="GO" id="GO:0008253">
    <property type="term" value="F:5'-nucleotidase activity"/>
    <property type="evidence" value="ECO:0007669"/>
    <property type="project" value="InterPro"/>
</dbReference>
<dbReference type="InterPro" id="IPR023214">
    <property type="entry name" value="HAD_sf"/>
</dbReference>
<dbReference type="Pfam" id="PF00702">
    <property type="entry name" value="Hydrolase"/>
    <property type="match status" value="1"/>
</dbReference>
<dbReference type="Gene3D" id="1.10.150.240">
    <property type="entry name" value="Putative phosphatase, domain 2"/>
    <property type="match status" value="1"/>
</dbReference>
<comment type="caution">
    <text evidence="1">The sequence shown here is derived from an EMBL/GenBank/DDBJ whole genome shotgun (WGS) entry which is preliminary data.</text>
</comment>
<dbReference type="InterPro" id="IPR006439">
    <property type="entry name" value="HAD-SF_hydro_IA"/>
</dbReference>
<gene>
    <name evidence="1" type="ORF">DL346_08885</name>
</gene>
<accession>A0A328U6M5</accession>
<dbReference type="Proteomes" id="UP000249260">
    <property type="component" value="Unassembled WGS sequence"/>
</dbReference>
<dbReference type="PANTHER" id="PTHR47478:SF1">
    <property type="entry name" value="PYRIMIDINE 5'-NUCLEOTIDASE YJJG"/>
    <property type="match status" value="1"/>
</dbReference>
<dbReference type="RefSeq" id="WP_112881641.1">
    <property type="nucleotide sequence ID" value="NZ_QLUW01000001.1"/>
</dbReference>
<dbReference type="EMBL" id="QLUW01000001">
    <property type="protein sequence ID" value="RAP78518.1"/>
    <property type="molecule type" value="Genomic_DNA"/>
</dbReference>
<evidence type="ECO:0000313" key="2">
    <source>
        <dbReference type="Proteomes" id="UP000249260"/>
    </source>
</evidence>
<dbReference type="InterPro" id="IPR052550">
    <property type="entry name" value="Pyrimidine_5'-ntase_YjjG"/>
</dbReference>
<dbReference type="InterPro" id="IPR011951">
    <property type="entry name" value="HAD-SF_hydro_IA_YjjG/PynA"/>
</dbReference>
<dbReference type="Gene3D" id="3.40.50.1000">
    <property type="entry name" value="HAD superfamily/HAD-like"/>
    <property type="match status" value="1"/>
</dbReference>
<dbReference type="OrthoDB" id="9802350at2"/>
<proteinExistence type="predicted"/>
<name>A0A328U6M5_9BACL</name>
<dbReference type="AlphaFoldDB" id="A0A328U6M5"/>
<reference evidence="1 2" key="1">
    <citation type="submission" date="2018-06" db="EMBL/GenBank/DDBJ databases">
        <title>Paenibacillus montanisoli sp. nov., isolated from mountain area soil.</title>
        <authorList>
            <person name="Wu M."/>
        </authorList>
    </citation>
    <scope>NUCLEOTIDE SEQUENCE [LARGE SCALE GENOMIC DNA]</scope>
    <source>
        <strain evidence="1 2">RA17</strain>
    </source>
</reference>
<sequence>MSYKILLFDLDDTLLDFGANETASLTQLFQQNGYTFSDELFQLYNSVNKQLWADYENGIIALDVVLNSRFSETMAKLGQIVDGAEWENQYRELLGDGDQLHMEGALEVCQRLSATHRLFIITNGITRTQIKRLKQSGLYDFFEDIFDSQSIGYSKPAIEFFDFVMNHISDFSREDALVIGDTLNTDIRGGIQSGIDTCWINSKELKSPAAIQSTYTISSLTELFEIC</sequence>